<evidence type="ECO:0000313" key="3">
    <source>
        <dbReference type="Proteomes" id="UP000515856"/>
    </source>
</evidence>
<dbReference type="SUPFAM" id="SSF53448">
    <property type="entry name" value="Nucleotide-diphospho-sugar transferases"/>
    <property type="match status" value="1"/>
</dbReference>
<sequence>MKINLVILAAGNSTRFQENKLLYPYHGIALVEHVFQHIPKACFDQVIVVTQYKKVEALAKQYDFVVVYNPSPEKGISYSLHLGLEASLTSDGCMFLAGDQPWLKTDSIKALCEHFDGTHILCASTHGIIKNPIIFPAAYYEELLSLVGDVGGKKVVHRHKEACILWEVDEHELYDVDTKANLKIF</sequence>
<dbReference type="KEGG" id="ehn:H9Q80_16630"/>
<accession>A0A7G9GM17</accession>
<name>A0A7G9GM17_9FIRM</name>
<evidence type="ECO:0000259" key="1">
    <source>
        <dbReference type="Pfam" id="PF12804"/>
    </source>
</evidence>
<dbReference type="AlphaFoldDB" id="A0A7G9GM17"/>
<dbReference type="InterPro" id="IPR025877">
    <property type="entry name" value="MobA-like_NTP_Trfase"/>
</dbReference>
<gene>
    <name evidence="2" type="ORF">H9Q80_16630</name>
</gene>
<proteinExistence type="predicted"/>
<organism evidence="2 3">
    <name type="scientific">[Eubacterium] hominis</name>
    <dbReference type="NCBI Taxonomy" id="2764325"/>
    <lineage>
        <taxon>Bacteria</taxon>
        <taxon>Bacillati</taxon>
        <taxon>Bacillota</taxon>
        <taxon>Erysipelotrichia</taxon>
        <taxon>Erysipelotrichales</taxon>
        <taxon>Erysipelotrichaceae</taxon>
        <taxon>Amedibacillus</taxon>
    </lineage>
</organism>
<keyword evidence="3" id="KW-1185">Reference proteome</keyword>
<dbReference type="Gene3D" id="3.90.550.10">
    <property type="entry name" value="Spore Coat Polysaccharide Biosynthesis Protein SpsA, Chain A"/>
    <property type="match status" value="1"/>
</dbReference>
<protein>
    <submittedName>
        <fullName evidence="2">Nucleotidyltransferase family protein</fullName>
    </submittedName>
</protein>
<reference evidence="2 3" key="1">
    <citation type="submission" date="2020-08" db="EMBL/GenBank/DDBJ databases">
        <authorList>
            <person name="Liu C."/>
            <person name="Sun Q."/>
        </authorList>
    </citation>
    <scope>NUCLEOTIDE SEQUENCE [LARGE SCALE GENOMIC DNA]</scope>
    <source>
        <strain evidence="2 3">NSJ-61</strain>
    </source>
</reference>
<keyword evidence="2" id="KW-0808">Transferase</keyword>
<dbReference type="Pfam" id="PF12804">
    <property type="entry name" value="NTP_transf_3"/>
    <property type="match status" value="1"/>
</dbReference>
<dbReference type="GO" id="GO:0016779">
    <property type="term" value="F:nucleotidyltransferase activity"/>
    <property type="evidence" value="ECO:0007669"/>
    <property type="project" value="UniProtKB-ARBA"/>
</dbReference>
<evidence type="ECO:0000313" key="2">
    <source>
        <dbReference type="EMBL" id="QNM11849.1"/>
    </source>
</evidence>
<feature type="domain" description="MobA-like NTP transferase" evidence="1">
    <location>
        <begin position="6"/>
        <end position="161"/>
    </location>
</feature>
<dbReference type="EMBL" id="CP060636">
    <property type="protein sequence ID" value="QNM11849.1"/>
    <property type="molecule type" value="Genomic_DNA"/>
</dbReference>
<dbReference type="Proteomes" id="UP000515856">
    <property type="component" value="Chromosome"/>
</dbReference>
<dbReference type="PANTHER" id="PTHR43777:SF1">
    <property type="entry name" value="MOLYBDENUM COFACTOR CYTIDYLYLTRANSFERASE"/>
    <property type="match status" value="1"/>
</dbReference>
<dbReference type="RefSeq" id="WP_117454590.1">
    <property type="nucleotide sequence ID" value="NZ_CP060636.1"/>
</dbReference>
<dbReference type="CDD" id="cd04182">
    <property type="entry name" value="GT_2_like_f"/>
    <property type="match status" value="1"/>
</dbReference>
<dbReference type="PANTHER" id="PTHR43777">
    <property type="entry name" value="MOLYBDENUM COFACTOR CYTIDYLYLTRANSFERASE"/>
    <property type="match status" value="1"/>
</dbReference>
<dbReference type="InterPro" id="IPR029044">
    <property type="entry name" value="Nucleotide-diphossugar_trans"/>
</dbReference>